<dbReference type="PROSITE" id="PS00379">
    <property type="entry name" value="CDP_ALCOHOL_P_TRANSF"/>
    <property type="match status" value="1"/>
</dbReference>
<evidence type="ECO:0000256" key="3">
    <source>
        <dbReference type="ARBA" id="ARBA00010441"/>
    </source>
</evidence>
<evidence type="ECO:0000256" key="8">
    <source>
        <dbReference type="ARBA" id="ARBA00022692"/>
    </source>
</evidence>
<evidence type="ECO:0000256" key="12">
    <source>
        <dbReference type="ARBA" id="ARBA00023209"/>
    </source>
</evidence>
<evidence type="ECO:0000256" key="17">
    <source>
        <dbReference type="SAM" id="Phobius"/>
    </source>
</evidence>
<keyword evidence="7 16" id="KW-0808">Transferase</keyword>
<evidence type="ECO:0000256" key="4">
    <source>
        <dbReference type="ARBA" id="ARBA00013170"/>
    </source>
</evidence>
<comment type="caution">
    <text evidence="18">The sequence shown here is derived from an EMBL/GenBank/DDBJ whole genome shotgun (WGS) entry which is preliminary data.</text>
</comment>
<dbReference type="Gene3D" id="1.20.120.1760">
    <property type="match status" value="1"/>
</dbReference>
<dbReference type="InterPro" id="IPR048254">
    <property type="entry name" value="CDP_ALCOHOL_P_TRANSF_CS"/>
</dbReference>
<feature type="transmembrane region" description="Helical" evidence="17">
    <location>
        <begin position="6"/>
        <end position="24"/>
    </location>
</feature>
<evidence type="ECO:0000256" key="11">
    <source>
        <dbReference type="ARBA" id="ARBA00023136"/>
    </source>
</evidence>
<gene>
    <name evidence="18" type="primary">pgsA</name>
    <name evidence="18" type="ORF">CNF02_00690</name>
</gene>
<comment type="catalytic activity">
    <reaction evidence="14">
        <text>a CDP-1,2-diacyl-sn-glycerol + sn-glycerol 3-phosphate = a 1,2-diacyl-sn-glycero-3-phospho-(1'-sn-glycero-3'-phosphate) + CMP + H(+)</text>
        <dbReference type="Rhea" id="RHEA:12593"/>
        <dbReference type="ChEBI" id="CHEBI:15378"/>
        <dbReference type="ChEBI" id="CHEBI:57597"/>
        <dbReference type="ChEBI" id="CHEBI:58332"/>
        <dbReference type="ChEBI" id="CHEBI:60110"/>
        <dbReference type="ChEBI" id="CHEBI:60377"/>
        <dbReference type="EC" id="2.7.8.5"/>
    </reaction>
</comment>
<dbReference type="GO" id="GO:0016020">
    <property type="term" value="C:membrane"/>
    <property type="evidence" value="ECO:0007669"/>
    <property type="project" value="UniProtKB-SubCell"/>
</dbReference>
<comment type="subcellular location">
    <subcellularLocation>
        <location evidence="1">Membrane</location>
        <topology evidence="1">Multi-pass membrane protein</topology>
    </subcellularLocation>
</comment>
<dbReference type="AlphaFoldDB" id="A0A2A5WFH3"/>
<evidence type="ECO:0000256" key="14">
    <source>
        <dbReference type="ARBA" id="ARBA00048586"/>
    </source>
</evidence>
<keyword evidence="9 17" id="KW-1133">Transmembrane helix</keyword>
<evidence type="ECO:0000256" key="1">
    <source>
        <dbReference type="ARBA" id="ARBA00004141"/>
    </source>
</evidence>
<evidence type="ECO:0000256" key="5">
    <source>
        <dbReference type="ARBA" id="ARBA00014944"/>
    </source>
</evidence>
<name>A0A2A5WFH3_9GAMM</name>
<protein>
    <recommendedName>
        <fullName evidence="5 15">CDP-diacylglycerol--glycerol-3-phosphate 3-phosphatidyltransferase</fullName>
        <ecNumber evidence="4 15">2.7.8.5</ecNumber>
    </recommendedName>
</protein>
<keyword evidence="10" id="KW-0443">Lipid metabolism</keyword>
<dbReference type="Proteomes" id="UP000219329">
    <property type="component" value="Unassembled WGS sequence"/>
</dbReference>
<evidence type="ECO:0000256" key="16">
    <source>
        <dbReference type="RuleBase" id="RU003750"/>
    </source>
</evidence>
<evidence type="ECO:0000256" key="13">
    <source>
        <dbReference type="ARBA" id="ARBA00023264"/>
    </source>
</evidence>
<evidence type="ECO:0000256" key="15">
    <source>
        <dbReference type="NCBIfam" id="TIGR00560"/>
    </source>
</evidence>
<reference evidence="18 19" key="1">
    <citation type="submission" date="2017-08" db="EMBL/GenBank/DDBJ databases">
        <title>Fine stratification of microbial communities through a metagenomic profile of the photic zone.</title>
        <authorList>
            <person name="Haro-Moreno J.M."/>
            <person name="Lopez-Perez M."/>
            <person name="De La Torre J."/>
            <person name="Picazo A."/>
            <person name="Camacho A."/>
            <person name="Rodriguez-Valera F."/>
        </authorList>
    </citation>
    <scope>NUCLEOTIDE SEQUENCE [LARGE SCALE GENOMIC DNA]</scope>
    <source>
        <strain evidence="18">MED-G28</strain>
    </source>
</reference>
<keyword evidence="12" id="KW-0594">Phospholipid biosynthesis</keyword>
<dbReference type="InterPro" id="IPR000462">
    <property type="entry name" value="CDP-OH_P_trans"/>
</dbReference>
<dbReference type="PIRSF" id="PIRSF000847">
    <property type="entry name" value="Phos_ph_gly_syn"/>
    <property type="match status" value="1"/>
</dbReference>
<organism evidence="18 19">
    <name type="scientific">OM182 bacterium MED-G28</name>
    <dbReference type="NCBI Taxonomy" id="1986256"/>
    <lineage>
        <taxon>Bacteria</taxon>
        <taxon>Pseudomonadati</taxon>
        <taxon>Pseudomonadota</taxon>
        <taxon>Gammaproteobacteria</taxon>
        <taxon>OMG group</taxon>
        <taxon>OM182 clade</taxon>
    </lineage>
</organism>
<dbReference type="EC" id="2.7.8.5" evidence="4 15"/>
<evidence type="ECO:0000256" key="9">
    <source>
        <dbReference type="ARBA" id="ARBA00022989"/>
    </source>
</evidence>
<dbReference type="GO" id="GO:0046474">
    <property type="term" value="P:glycerophospholipid biosynthetic process"/>
    <property type="evidence" value="ECO:0007669"/>
    <property type="project" value="TreeGrafter"/>
</dbReference>
<feature type="transmembrane region" description="Helical" evidence="17">
    <location>
        <begin position="71"/>
        <end position="95"/>
    </location>
</feature>
<dbReference type="InterPro" id="IPR004570">
    <property type="entry name" value="Phosphatidylglycerol_P_synth"/>
</dbReference>
<keyword evidence="6" id="KW-0444">Lipid biosynthesis</keyword>
<keyword evidence="11 17" id="KW-0472">Membrane</keyword>
<comment type="pathway">
    <text evidence="2">Phospholipid metabolism; phosphatidylglycerol biosynthesis; phosphatidylglycerol from CDP-diacylglycerol: step 1/2.</text>
</comment>
<dbReference type="InterPro" id="IPR050324">
    <property type="entry name" value="CDP-alcohol_PTase-I"/>
</dbReference>
<accession>A0A2A5WFH3</accession>
<evidence type="ECO:0000256" key="6">
    <source>
        <dbReference type="ARBA" id="ARBA00022516"/>
    </source>
</evidence>
<dbReference type="InterPro" id="IPR043130">
    <property type="entry name" value="CDP-OH_PTrfase_TM_dom"/>
</dbReference>
<dbReference type="PANTHER" id="PTHR14269">
    <property type="entry name" value="CDP-DIACYLGLYCEROL--GLYCEROL-3-PHOSPHATE 3-PHOSPHATIDYLTRANSFERASE-RELATED"/>
    <property type="match status" value="1"/>
</dbReference>
<feature type="transmembrane region" description="Helical" evidence="17">
    <location>
        <begin position="151"/>
        <end position="171"/>
    </location>
</feature>
<keyword evidence="13" id="KW-1208">Phospholipid metabolism</keyword>
<dbReference type="GO" id="GO:0008444">
    <property type="term" value="F:CDP-diacylglycerol-glycerol-3-phosphate 3-phosphatidyltransferase activity"/>
    <property type="evidence" value="ECO:0007669"/>
    <property type="project" value="UniProtKB-UniRule"/>
</dbReference>
<feature type="transmembrane region" description="Helical" evidence="17">
    <location>
        <begin position="116"/>
        <end position="139"/>
    </location>
</feature>
<dbReference type="PANTHER" id="PTHR14269:SF62">
    <property type="entry name" value="CDP-DIACYLGLYCEROL--GLYCEROL-3-PHOSPHATE 3-PHOSPHATIDYLTRANSFERASE 1, CHLOROPLASTIC"/>
    <property type="match status" value="1"/>
</dbReference>
<keyword evidence="8 17" id="KW-0812">Transmembrane</keyword>
<proteinExistence type="inferred from homology"/>
<evidence type="ECO:0000313" key="19">
    <source>
        <dbReference type="Proteomes" id="UP000219329"/>
    </source>
</evidence>
<evidence type="ECO:0000256" key="7">
    <source>
        <dbReference type="ARBA" id="ARBA00022679"/>
    </source>
</evidence>
<dbReference type="EMBL" id="NTJZ01000001">
    <property type="protein sequence ID" value="PDH35270.1"/>
    <property type="molecule type" value="Genomic_DNA"/>
</dbReference>
<dbReference type="NCBIfam" id="TIGR00560">
    <property type="entry name" value="pgsA"/>
    <property type="match status" value="1"/>
</dbReference>
<comment type="similarity">
    <text evidence="3 16">Belongs to the CDP-alcohol phosphatidyltransferase class-I family.</text>
</comment>
<sequence length="181" mass="20260">MNWANLATYLRILLIPVVIACFYSTIPSANIWAAILFSIASVTDWLDGFLARKLDLGSEFGAFLDPVADKLLVTVVLIMLVTSYPVLLFATSVIITRELLISALREWMAGKGNRGVVEVAFSGKLKTTVQMIAIIALLLANDDYPRWIWDIGFYALHFAALLSVYSMLLYFKNAWGFLKEE</sequence>
<evidence type="ECO:0000256" key="10">
    <source>
        <dbReference type="ARBA" id="ARBA00023098"/>
    </source>
</evidence>
<dbReference type="Pfam" id="PF01066">
    <property type="entry name" value="CDP-OH_P_transf"/>
    <property type="match status" value="1"/>
</dbReference>
<evidence type="ECO:0000256" key="2">
    <source>
        <dbReference type="ARBA" id="ARBA00005042"/>
    </source>
</evidence>
<evidence type="ECO:0000313" key="18">
    <source>
        <dbReference type="EMBL" id="PDH35270.1"/>
    </source>
</evidence>